<name>I1T1W8_9EUPU</name>
<protein>
    <submittedName>
        <fullName evidence="2">NADH dehydrogenase subunit 6</fullName>
    </submittedName>
</protein>
<accession>I1T1W8</accession>
<dbReference type="GeneID" id="12798781"/>
<proteinExistence type="predicted"/>
<dbReference type="RefSeq" id="YP_006303185.1">
    <property type="nucleotide sequence ID" value="NC_017872.1"/>
</dbReference>
<sequence>MSIFFFMCSVLLFVSVVLFLLTTPLMMLFSFFVAAAWGVLSWYLFVNDVMSYMLYMVYLGGVLVLFIYVIILSSNYSSFPPISWWSFPAVVFLFLSITGYLYPIIILDGAISTITSIGIFSWSFPTIIILGGLLLYVFMYTCSNLRLGGRALAVVAASSMVHVSS</sequence>
<evidence type="ECO:0000256" key="1">
    <source>
        <dbReference type="SAM" id="Phobius"/>
    </source>
</evidence>
<dbReference type="EMBL" id="JN107636">
    <property type="protein sequence ID" value="AEK48348.1"/>
    <property type="molecule type" value="Genomic_DNA"/>
</dbReference>
<evidence type="ECO:0000313" key="2">
    <source>
        <dbReference type="EMBL" id="AEK48348.1"/>
    </source>
</evidence>
<keyword evidence="2" id="KW-0496">Mitochondrion</keyword>
<keyword evidence="1" id="KW-0812">Transmembrane</keyword>
<feature type="transmembrane region" description="Helical" evidence="1">
    <location>
        <begin position="53"/>
        <end position="72"/>
    </location>
</feature>
<dbReference type="CTD" id="4541"/>
<feature type="transmembrane region" description="Helical" evidence="1">
    <location>
        <begin position="119"/>
        <end position="139"/>
    </location>
</feature>
<organism evidence="2">
    <name type="scientific">Cylindrus obtusus</name>
    <dbReference type="NCBI Taxonomy" id="649475"/>
    <lineage>
        <taxon>Eukaryota</taxon>
        <taxon>Metazoa</taxon>
        <taxon>Spiralia</taxon>
        <taxon>Lophotrochozoa</taxon>
        <taxon>Mollusca</taxon>
        <taxon>Gastropoda</taxon>
        <taxon>Heterobranchia</taxon>
        <taxon>Euthyneura</taxon>
        <taxon>Panpulmonata</taxon>
        <taxon>Eupulmonata</taxon>
        <taxon>Stylommatophora</taxon>
        <taxon>Helicina</taxon>
        <taxon>Helicoidea</taxon>
        <taxon>Helicidae</taxon>
        <taxon>Cylindrus</taxon>
    </lineage>
</organism>
<gene>
    <name evidence="2" type="primary">ND6</name>
</gene>
<feature type="transmembrane region" description="Helical" evidence="1">
    <location>
        <begin position="84"/>
        <end position="107"/>
    </location>
</feature>
<reference evidence="2" key="2">
    <citation type="journal article" date="2012" name="BMC Genomics">
        <title>The complete mitogenome of Cylindrus obtusus (Helicidae, Ariantinae) using Illumina Next Generation Sequencing.</title>
        <authorList>
            <person name="Groenenberg D.S."/>
            <person name="Pirovano W."/>
            <person name="Gittenberger E."/>
            <person name="Schilthuizen M."/>
        </authorList>
    </citation>
    <scope>NUCLEOTIDE SEQUENCE</scope>
</reference>
<reference evidence="2" key="1">
    <citation type="submission" date="2011-06" db="EMBL/GenBank/DDBJ databases">
        <authorList>
            <person name="Groenenberg D.S.J."/>
            <person name="Pirovano W."/>
            <person name="Gittenberger E."/>
            <person name="Schilthuizen M."/>
        </authorList>
    </citation>
    <scope>NUCLEOTIDE SEQUENCE</scope>
</reference>
<keyword evidence="1" id="KW-0472">Membrane</keyword>
<feature type="transmembrane region" description="Helical" evidence="1">
    <location>
        <begin position="29"/>
        <end position="46"/>
    </location>
</feature>
<geneLocation type="mitochondrion" evidence="2"/>
<dbReference type="AlphaFoldDB" id="I1T1W8"/>
<keyword evidence="1" id="KW-1133">Transmembrane helix</keyword>